<feature type="transmembrane region" description="Helical" evidence="1">
    <location>
        <begin position="25"/>
        <end position="44"/>
    </location>
</feature>
<keyword evidence="1" id="KW-0472">Membrane</keyword>
<dbReference type="AlphaFoldDB" id="A0AAD1UE44"/>
<evidence type="ECO:0000313" key="2">
    <source>
        <dbReference type="EMBL" id="CAI2365124.1"/>
    </source>
</evidence>
<keyword evidence="3" id="KW-1185">Reference proteome</keyword>
<protein>
    <submittedName>
        <fullName evidence="2">Uncharacterized protein</fullName>
    </submittedName>
</protein>
<accession>A0AAD1UE44</accession>
<gene>
    <name evidence="2" type="ORF">ECRASSUSDP1_LOCUS6474</name>
</gene>
<dbReference type="EMBL" id="CAMPGE010006276">
    <property type="protein sequence ID" value="CAI2365124.1"/>
    <property type="molecule type" value="Genomic_DNA"/>
</dbReference>
<keyword evidence="1" id="KW-0812">Transmembrane</keyword>
<proteinExistence type="predicted"/>
<evidence type="ECO:0000256" key="1">
    <source>
        <dbReference type="SAM" id="Phobius"/>
    </source>
</evidence>
<dbReference type="Proteomes" id="UP001295684">
    <property type="component" value="Unassembled WGS sequence"/>
</dbReference>
<comment type="caution">
    <text evidence="2">The sequence shown here is derived from an EMBL/GenBank/DDBJ whole genome shotgun (WGS) entry which is preliminary data.</text>
</comment>
<sequence>MAVACINCFVTPYGISFYPNHFENAIILMLIIIIDILFRIDIFVSFQTSFIQPETGIEVFH</sequence>
<organism evidence="2 3">
    <name type="scientific">Euplotes crassus</name>
    <dbReference type="NCBI Taxonomy" id="5936"/>
    <lineage>
        <taxon>Eukaryota</taxon>
        <taxon>Sar</taxon>
        <taxon>Alveolata</taxon>
        <taxon>Ciliophora</taxon>
        <taxon>Intramacronucleata</taxon>
        <taxon>Spirotrichea</taxon>
        <taxon>Hypotrichia</taxon>
        <taxon>Euplotida</taxon>
        <taxon>Euplotidae</taxon>
        <taxon>Moneuplotes</taxon>
    </lineage>
</organism>
<reference evidence="2" key="1">
    <citation type="submission" date="2023-07" db="EMBL/GenBank/DDBJ databases">
        <authorList>
            <consortium name="AG Swart"/>
            <person name="Singh M."/>
            <person name="Singh A."/>
            <person name="Seah K."/>
            <person name="Emmerich C."/>
        </authorList>
    </citation>
    <scope>NUCLEOTIDE SEQUENCE</scope>
    <source>
        <strain evidence="2">DP1</strain>
    </source>
</reference>
<keyword evidence="1" id="KW-1133">Transmembrane helix</keyword>
<name>A0AAD1UE44_EUPCR</name>
<evidence type="ECO:0000313" key="3">
    <source>
        <dbReference type="Proteomes" id="UP001295684"/>
    </source>
</evidence>